<reference evidence="2" key="1">
    <citation type="submission" date="2021-01" db="EMBL/GenBank/DDBJ databases">
        <authorList>
            <person name="Lovell J.T."/>
            <person name="Bentley N."/>
            <person name="Bhattarai G."/>
            <person name="Jenkins J.W."/>
            <person name="Sreedasyam A."/>
            <person name="Alarcon Y."/>
            <person name="Bock C."/>
            <person name="Boston L."/>
            <person name="Carlson J."/>
            <person name="Cervantes K."/>
            <person name="Clermont K."/>
            <person name="Krom N."/>
            <person name="Kubenka K."/>
            <person name="Mamidi S."/>
            <person name="Mattison C."/>
            <person name="Monteros M."/>
            <person name="Pisani C."/>
            <person name="Plott C."/>
            <person name="Rajasekar S."/>
            <person name="Rhein H.S."/>
            <person name="Rohla C."/>
            <person name="Song M."/>
            <person name="Hilaire R.S."/>
            <person name="Shu S."/>
            <person name="Wells L."/>
            <person name="Wang X."/>
            <person name="Webber J."/>
            <person name="Heerema R.J."/>
            <person name="Klein P."/>
            <person name="Conner P."/>
            <person name="Grauke L."/>
            <person name="Grimwood J."/>
            <person name="Schmutz J."/>
            <person name="Randall J.J."/>
        </authorList>
    </citation>
    <scope>NUCLEOTIDE SEQUENCE</scope>
    <source>
        <tissue evidence="2">Leaf</tissue>
    </source>
</reference>
<feature type="domain" description="TIR" evidence="1">
    <location>
        <begin position="31"/>
        <end position="83"/>
    </location>
</feature>
<dbReference type="AlphaFoldDB" id="A0A922A640"/>
<dbReference type="Pfam" id="PF01582">
    <property type="entry name" value="TIR"/>
    <property type="match status" value="1"/>
</dbReference>
<dbReference type="EMBL" id="CM031839">
    <property type="protein sequence ID" value="KAG6675499.1"/>
    <property type="molecule type" value="Genomic_DNA"/>
</dbReference>
<dbReference type="GO" id="GO:0007165">
    <property type="term" value="P:signal transduction"/>
    <property type="evidence" value="ECO:0007669"/>
    <property type="project" value="InterPro"/>
</dbReference>
<dbReference type="Proteomes" id="UP000811246">
    <property type="component" value="Chromosome 15"/>
</dbReference>
<evidence type="ECO:0000313" key="2">
    <source>
        <dbReference type="EMBL" id="KAG6675499.1"/>
    </source>
</evidence>
<protein>
    <recommendedName>
        <fullName evidence="1">TIR domain-containing protein</fullName>
    </recommendedName>
</protein>
<sequence>MARLDTMKIITGLIEWYVKNEKLRSKFAFSCNTPLLKILKCIMKTIKQIVLHVFSHIDLSDIRHQKGNFGEAFAKLKNRFECNEEVLKLLSGLMEPNKLSTFN</sequence>
<accession>A0A922A640</accession>
<proteinExistence type="predicted"/>
<gene>
    <name evidence="2" type="ORF">I3842_15G106000</name>
</gene>
<comment type="caution">
    <text evidence="2">The sequence shown here is derived from an EMBL/GenBank/DDBJ whole genome shotgun (WGS) entry which is preliminary data.</text>
</comment>
<dbReference type="InterPro" id="IPR000157">
    <property type="entry name" value="TIR_dom"/>
</dbReference>
<name>A0A922A640_CARIL</name>
<evidence type="ECO:0000313" key="3">
    <source>
        <dbReference type="Proteomes" id="UP000811246"/>
    </source>
</evidence>
<evidence type="ECO:0000259" key="1">
    <source>
        <dbReference type="Pfam" id="PF01582"/>
    </source>
</evidence>
<organism evidence="2 3">
    <name type="scientific">Carya illinoinensis</name>
    <name type="common">Pecan</name>
    <dbReference type="NCBI Taxonomy" id="32201"/>
    <lineage>
        <taxon>Eukaryota</taxon>
        <taxon>Viridiplantae</taxon>
        <taxon>Streptophyta</taxon>
        <taxon>Embryophyta</taxon>
        <taxon>Tracheophyta</taxon>
        <taxon>Spermatophyta</taxon>
        <taxon>Magnoliopsida</taxon>
        <taxon>eudicotyledons</taxon>
        <taxon>Gunneridae</taxon>
        <taxon>Pentapetalae</taxon>
        <taxon>rosids</taxon>
        <taxon>fabids</taxon>
        <taxon>Fagales</taxon>
        <taxon>Juglandaceae</taxon>
        <taxon>Carya</taxon>
    </lineage>
</organism>